<proteinExistence type="predicted"/>
<sequence length="113" mass="13154">MAGEPKFHHRSSLTQKNKPFKRRFATKNSLRDKSKGRTQRVKVKGKVQRKHSRADRLNAMRIEQRKKREQIVQSTRIFSGRHRAPKVVAVVPLCPDIDTARIVRDLCESVDEP</sequence>
<dbReference type="EMBL" id="JANBUN010000792">
    <property type="protein sequence ID" value="KAJ2801322.1"/>
    <property type="molecule type" value="Genomic_DNA"/>
</dbReference>
<evidence type="ECO:0000313" key="1">
    <source>
        <dbReference type="EMBL" id="KAJ2801322.1"/>
    </source>
</evidence>
<accession>A0ACC1L5J4</accession>
<reference evidence="1" key="1">
    <citation type="submission" date="2022-07" db="EMBL/GenBank/DDBJ databases">
        <title>Phylogenomic reconstructions and comparative analyses of Kickxellomycotina fungi.</title>
        <authorList>
            <person name="Reynolds N.K."/>
            <person name="Stajich J.E."/>
            <person name="Barry K."/>
            <person name="Grigoriev I.V."/>
            <person name="Crous P."/>
            <person name="Smith M.E."/>
        </authorList>
    </citation>
    <scope>NUCLEOTIDE SEQUENCE</scope>
    <source>
        <strain evidence="1">BCRC 34780</strain>
    </source>
</reference>
<feature type="non-terminal residue" evidence="1">
    <location>
        <position position="113"/>
    </location>
</feature>
<comment type="caution">
    <text evidence="1">The sequence shown here is derived from an EMBL/GenBank/DDBJ whole genome shotgun (WGS) entry which is preliminary data.</text>
</comment>
<protein>
    <submittedName>
        <fullName evidence="1">Ribosome biogenesis protein tsr1</fullName>
    </submittedName>
</protein>
<evidence type="ECO:0000313" key="2">
    <source>
        <dbReference type="Proteomes" id="UP001140087"/>
    </source>
</evidence>
<keyword evidence="2" id="KW-1185">Reference proteome</keyword>
<dbReference type="Proteomes" id="UP001140087">
    <property type="component" value="Unassembled WGS sequence"/>
</dbReference>
<name>A0ACC1L5J4_9FUNG</name>
<organism evidence="1 2">
    <name type="scientific">Coemansia helicoidea</name>
    <dbReference type="NCBI Taxonomy" id="1286919"/>
    <lineage>
        <taxon>Eukaryota</taxon>
        <taxon>Fungi</taxon>
        <taxon>Fungi incertae sedis</taxon>
        <taxon>Zoopagomycota</taxon>
        <taxon>Kickxellomycotina</taxon>
        <taxon>Kickxellomycetes</taxon>
        <taxon>Kickxellales</taxon>
        <taxon>Kickxellaceae</taxon>
        <taxon>Coemansia</taxon>
    </lineage>
</organism>
<gene>
    <name evidence="1" type="primary">TSR1_1</name>
    <name evidence="1" type="ORF">H4R21_002829</name>
</gene>